<evidence type="ECO:0000313" key="2">
    <source>
        <dbReference type="EMBL" id="MBC8610088.1"/>
    </source>
</evidence>
<name>A0A8J6PB41_9FIRM</name>
<dbReference type="InterPro" id="IPR026353">
    <property type="entry name" value="Hypoxan-DNA_Glyclase"/>
</dbReference>
<dbReference type="EC" id="3.2.2.15" evidence="2"/>
<dbReference type="AlphaFoldDB" id="A0A8J6PB41"/>
<accession>A0A8J6PB41</accession>
<dbReference type="Gene3D" id="3.40.470.10">
    <property type="entry name" value="Uracil-DNA glycosylase-like domain"/>
    <property type="match status" value="1"/>
</dbReference>
<feature type="domain" description="Uracil-DNA glycosylase-like" evidence="1">
    <location>
        <begin position="11"/>
        <end position="144"/>
    </location>
</feature>
<evidence type="ECO:0000313" key="3">
    <source>
        <dbReference type="Proteomes" id="UP000632659"/>
    </source>
</evidence>
<dbReference type="GO" id="GO:0033958">
    <property type="term" value="F:DNA-deoxyinosine glycosylase activity"/>
    <property type="evidence" value="ECO:0007669"/>
    <property type="project" value="UniProtKB-EC"/>
</dbReference>
<proteinExistence type="predicted"/>
<dbReference type="RefSeq" id="WP_093988505.1">
    <property type="nucleotide sequence ID" value="NZ_FYDD01000003.1"/>
</dbReference>
<keyword evidence="2" id="KW-0378">Hydrolase</keyword>
<dbReference type="EMBL" id="JACRTL010000001">
    <property type="protein sequence ID" value="MBC8610088.1"/>
    <property type="molecule type" value="Genomic_DNA"/>
</dbReference>
<dbReference type="CDD" id="cd10032">
    <property type="entry name" value="UDG-F6_HDG"/>
    <property type="match status" value="1"/>
</dbReference>
<sequence>MEKVIHEFGPVFDENSKVLVLGTIPSPKSRELGFYYCHPQNRFWRVMAALFQDRFPDSVPQKREFALRHQIALWDVLAECVIKGASDSSIREEIPNDLDIILKAAPIQAIFTTGKKAEALYRKYCLKYTEIESVCLPSTSPANCACSFDKLLEAYKQILTFY</sequence>
<dbReference type="SUPFAM" id="SSF52141">
    <property type="entry name" value="Uracil-DNA glycosylase-like"/>
    <property type="match status" value="1"/>
</dbReference>
<dbReference type="InterPro" id="IPR036895">
    <property type="entry name" value="Uracil-DNA_glycosylase-like_sf"/>
</dbReference>
<dbReference type="OrthoDB" id="9799921at2"/>
<keyword evidence="2" id="KW-0326">Glycosidase</keyword>
<protein>
    <submittedName>
        <fullName evidence="2">DNA-deoxyinosine glycosylase</fullName>
        <ecNumber evidence="2">3.2.2.15</ecNumber>
    </submittedName>
</protein>
<dbReference type="Proteomes" id="UP000632659">
    <property type="component" value="Unassembled WGS sequence"/>
</dbReference>
<dbReference type="InterPro" id="IPR005122">
    <property type="entry name" value="Uracil-DNA_glycosylase-like"/>
</dbReference>
<dbReference type="NCBIfam" id="TIGR04274">
    <property type="entry name" value="hypoxanDNAglyco"/>
    <property type="match status" value="1"/>
</dbReference>
<reference evidence="2" key="1">
    <citation type="submission" date="2020-08" db="EMBL/GenBank/DDBJ databases">
        <title>Genome public.</title>
        <authorList>
            <person name="Liu C."/>
            <person name="Sun Q."/>
        </authorList>
    </citation>
    <scope>NUCLEOTIDE SEQUENCE</scope>
    <source>
        <strain evidence="2">NSJ-15</strain>
    </source>
</reference>
<comment type="caution">
    <text evidence="2">The sequence shown here is derived from an EMBL/GenBank/DDBJ whole genome shotgun (WGS) entry which is preliminary data.</text>
</comment>
<evidence type="ECO:0000259" key="1">
    <source>
        <dbReference type="Pfam" id="PF03167"/>
    </source>
</evidence>
<keyword evidence="3" id="KW-1185">Reference proteome</keyword>
<gene>
    <name evidence="2" type="ORF">H8702_02985</name>
</gene>
<organism evidence="2 3">
    <name type="scientific">Massiliimalia timonensis</name>
    <dbReference type="NCBI Taxonomy" id="1987501"/>
    <lineage>
        <taxon>Bacteria</taxon>
        <taxon>Bacillati</taxon>
        <taxon>Bacillota</taxon>
        <taxon>Clostridia</taxon>
        <taxon>Eubacteriales</taxon>
        <taxon>Oscillospiraceae</taxon>
        <taxon>Massiliimalia</taxon>
    </lineage>
</organism>
<dbReference type="Pfam" id="PF03167">
    <property type="entry name" value="UDG"/>
    <property type="match status" value="1"/>
</dbReference>